<gene>
    <name evidence="9" type="ORF">Cadr_000019041</name>
</gene>
<dbReference type="InterPro" id="IPR008928">
    <property type="entry name" value="6-hairpin_glycosidase_sf"/>
</dbReference>
<evidence type="ECO:0000256" key="1">
    <source>
        <dbReference type="ARBA" id="ARBA00004496"/>
    </source>
</evidence>
<evidence type="ECO:0000313" key="9">
    <source>
        <dbReference type="EMBL" id="KAB1266394.1"/>
    </source>
</evidence>
<dbReference type="Gene3D" id="1.25.40.90">
    <property type="match status" value="1"/>
</dbReference>
<feature type="region of interest" description="Disordered" evidence="7">
    <location>
        <begin position="155"/>
        <end position="252"/>
    </location>
</feature>
<keyword evidence="6" id="KW-0446">Lipid-binding</keyword>
<accession>A0A5N4D5E0</accession>
<feature type="region of interest" description="Disordered" evidence="7">
    <location>
        <begin position="587"/>
        <end position="671"/>
    </location>
</feature>
<feature type="domain" description="ENTH" evidence="8">
    <location>
        <begin position="12"/>
        <end position="144"/>
    </location>
</feature>
<evidence type="ECO:0000256" key="3">
    <source>
        <dbReference type="ARBA" id="ARBA00022490"/>
    </source>
</evidence>
<comment type="subcellular location">
    <subcellularLocation>
        <location evidence="1">Cytoplasm</location>
    </subcellularLocation>
</comment>
<evidence type="ECO:0000256" key="6">
    <source>
        <dbReference type="ARBA" id="ARBA00023121"/>
    </source>
</evidence>
<dbReference type="CDD" id="cd16990">
    <property type="entry name" value="ENTH_Epsin"/>
    <property type="match status" value="1"/>
</dbReference>
<dbReference type="CDD" id="cd02955">
    <property type="entry name" value="SSP411"/>
    <property type="match status" value="1"/>
</dbReference>
<dbReference type="GO" id="GO:0005975">
    <property type="term" value="P:carbohydrate metabolic process"/>
    <property type="evidence" value="ECO:0007669"/>
    <property type="project" value="InterPro"/>
</dbReference>
<dbReference type="InterPro" id="IPR012341">
    <property type="entry name" value="6hp_glycosidase-like_sf"/>
</dbReference>
<dbReference type="PROSITE" id="PS50330">
    <property type="entry name" value="UIM"/>
    <property type="match status" value="2"/>
</dbReference>
<dbReference type="Gene3D" id="3.40.30.10">
    <property type="entry name" value="Glutaredoxin"/>
    <property type="match status" value="1"/>
</dbReference>
<feature type="compositionally biased region" description="Basic and acidic residues" evidence="7">
    <location>
        <begin position="596"/>
        <end position="613"/>
    </location>
</feature>
<dbReference type="Gene3D" id="1.50.10.10">
    <property type="match status" value="2"/>
</dbReference>
<dbReference type="SMART" id="SM00273">
    <property type="entry name" value="ENTH"/>
    <property type="match status" value="1"/>
</dbReference>
<evidence type="ECO:0000256" key="4">
    <source>
        <dbReference type="ARBA" id="ARBA00022553"/>
    </source>
</evidence>
<dbReference type="GO" id="GO:0005737">
    <property type="term" value="C:cytoplasm"/>
    <property type="evidence" value="ECO:0007669"/>
    <property type="project" value="UniProtKB-SubCell"/>
</dbReference>
<feature type="compositionally biased region" description="Basic and acidic residues" evidence="7">
    <location>
        <begin position="292"/>
        <end position="310"/>
    </location>
</feature>
<reference evidence="9 10" key="1">
    <citation type="journal article" date="2019" name="Mol. Ecol. Resour.">
        <title>Improving Illumina assemblies with Hi-C and long reads: an example with the North African dromedary.</title>
        <authorList>
            <person name="Elbers J.P."/>
            <person name="Rogers M.F."/>
            <person name="Perelman P.L."/>
            <person name="Proskuryakova A.A."/>
            <person name="Serdyukova N.A."/>
            <person name="Johnson W.E."/>
            <person name="Horin P."/>
            <person name="Corander J."/>
            <person name="Murphy D."/>
            <person name="Burger P.A."/>
        </authorList>
    </citation>
    <scope>NUCLEOTIDE SEQUENCE [LARGE SCALE GENOMIC DNA]</scope>
    <source>
        <strain evidence="9">Drom800</strain>
        <tissue evidence="9">Blood</tissue>
    </source>
</reference>
<proteinExistence type="inferred from homology"/>
<organism evidence="9 10">
    <name type="scientific">Camelus dromedarius</name>
    <name type="common">Dromedary</name>
    <name type="synonym">Arabian camel</name>
    <dbReference type="NCBI Taxonomy" id="9838"/>
    <lineage>
        <taxon>Eukaryota</taxon>
        <taxon>Metazoa</taxon>
        <taxon>Chordata</taxon>
        <taxon>Craniata</taxon>
        <taxon>Vertebrata</taxon>
        <taxon>Euteleostomi</taxon>
        <taxon>Mammalia</taxon>
        <taxon>Eutheria</taxon>
        <taxon>Laurasiatheria</taxon>
        <taxon>Artiodactyla</taxon>
        <taxon>Tylopoda</taxon>
        <taxon>Camelidae</taxon>
        <taxon>Camelus</taxon>
    </lineage>
</organism>
<evidence type="ECO:0000256" key="2">
    <source>
        <dbReference type="ARBA" id="ARBA00010130"/>
    </source>
</evidence>
<evidence type="ECO:0000313" key="10">
    <source>
        <dbReference type="Proteomes" id="UP000299084"/>
    </source>
</evidence>
<dbReference type="STRING" id="9838.ENSCDRP00005032349"/>
<comment type="similarity">
    <text evidence="2">Belongs to the epsin family.</text>
</comment>
<evidence type="ECO:0000256" key="7">
    <source>
        <dbReference type="SAM" id="MobiDB-lite"/>
    </source>
</evidence>
<feature type="compositionally biased region" description="Polar residues" evidence="7">
    <location>
        <begin position="658"/>
        <end position="669"/>
    </location>
</feature>
<name>A0A5N4D5E0_CAMDR</name>
<comment type="caution">
    <text evidence="9">The sequence shown here is derived from an EMBL/GenBank/DDBJ whole genome shotgun (WGS) entry which is preliminary data.</text>
</comment>
<feature type="compositionally biased region" description="Basic and acidic residues" evidence="7">
    <location>
        <begin position="270"/>
        <end position="279"/>
    </location>
</feature>
<feature type="compositionally biased region" description="Polar residues" evidence="7">
    <location>
        <begin position="426"/>
        <end position="440"/>
    </location>
</feature>
<dbReference type="PANTHER" id="PTHR42899">
    <property type="entry name" value="SPERMATOGENESIS-ASSOCIATED PROTEIN 20"/>
    <property type="match status" value="1"/>
</dbReference>
<evidence type="ECO:0000256" key="5">
    <source>
        <dbReference type="ARBA" id="ARBA00022737"/>
    </source>
</evidence>
<dbReference type="InterPro" id="IPR008942">
    <property type="entry name" value="ENTH_VHS"/>
</dbReference>
<keyword evidence="4" id="KW-0597">Phosphoprotein</keyword>
<keyword evidence="3" id="KW-0963">Cytoplasm</keyword>
<keyword evidence="10" id="KW-1185">Reference proteome</keyword>
<dbReference type="InterPro" id="IPR004879">
    <property type="entry name" value="Ssp411-like_TRX"/>
</dbReference>
<dbReference type="Pfam" id="PF03190">
    <property type="entry name" value="Thioredox_DsbH"/>
    <property type="match status" value="1"/>
</dbReference>
<dbReference type="Proteomes" id="UP000299084">
    <property type="component" value="Unassembled WGS sequence"/>
</dbReference>
<dbReference type="GO" id="GO:0008289">
    <property type="term" value="F:lipid binding"/>
    <property type="evidence" value="ECO:0007669"/>
    <property type="project" value="UniProtKB-KW"/>
</dbReference>
<feature type="compositionally biased region" description="Polar residues" evidence="7">
    <location>
        <begin position="369"/>
        <end position="387"/>
    </location>
</feature>
<dbReference type="EMBL" id="JWIN03000016">
    <property type="protein sequence ID" value="KAB1266394.1"/>
    <property type="molecule type" value="Genomic_DNA"/>
</dbReference>
<sequence length="1395" mass="154052">MTTSALRRQVKNIVHNYSEAEIKVREATSNDPWGPPSSLMSEIADLTFNTVAFAEVMGMLWRRLNDSGKNWRHVYKALTLLDYLLKTGSERVAHQCRENLYTIQTLKDFQYIDRDGKDQGVNVREKVKQVMALLKDEERLRQERTHALKTKERMALEGTGIGSGQLGFSRRHGDDYGRSRGSPSSYNSSSSSPRYTSDLEQARPQTSGEEELQLQLALAMSREEAEKVSPLLGGGGEGLEEEEPVPPASHRDEDLQLQLALRLSRQEQEKEVRSWRGDDSPVANGAGAGVHRRQDREPEREEKQEEEKLKTSQSSILDLTDIFAPAPALPSTHCSADPWDIPGLRPNTEPSGSSWGPSADPWSPVPSRSILSHSQPWNLPPMLSSSEPWGRTPVLPAGPPTTDSWAQNSPHHKPPNTGADPWGASVETSNTPVLGGTSTFDPFAKPPVPKETKEGLECAQALPSGKPSSPVGLSAPSPTNPFGGGEQGRPTLNQMRTGSPALGLAAGGPVGAPFGSMTYSASLPLPLSSVPAGVTLPASVSVFPQARAFTPPPPGSLQQPLLPTQLILVLPSRPSFVHRFSSSQALAARSAIPRSAAERRSETSHTARSRSEDAPAVGWGERMEPEGPFHPLGSSSRDKDRSVTVGSSVPMPAGGKASRTNCSQSTPQKVPNRLINEKSPYLLQHAYNPVDWYPWGQEAFDKARKENKPIFLSVGYSTCHWCHMMEEESFQNEEIGCLLNEDFVSVKVDREERPDVDKVYMTFVQATSSGGGWPMSVWLTPNLQPFVGGTYFPPEDGLTRVGFRTVLMRIRDQWKQNKSTLLENSQRVTTALLARSEISMGDRQLPPSAATMNSRCFQQLDEGYDEEYGGFAEAPKFPTPVILSFLFSYWLSHRLTQDGSRAQQMALHTLKMMANGGIRDHVGQGFHRYSTDRQWHVPHFEKMLYDQAQLTVAYSQAYQISGDEFYSDVAKGILQYVTRNLSHRSGGFCSAEDADSPPERGMRPKEGAFYVWTVKEVQQLLPEPVPGATEPLTSGQLLTKHYGLTEAGNISPSQDPKGELQGQNVLTVRYSLELTAARFGLDVEAVRTLLNAGLEKLFQARKHRPKPHLDSKMLAAWNGLMVSGYAVTGAVLGQERLINYAINGAKFLKRHMFDVASGRLKRTCYAGSGGTVEHSNPPCWGFLEDYAFVVRGLLDLYEASQESAWLEWALRLQDTQDRLFWDSRGGGYFCSEAELGAGLPLRLKDDQDGAEPSANSVSAHNLLRLHGFTGHKDWMDKCVCLLTAFSERMRRVPVALPEMVRALSAHQQTLKQIVICGDPQAKDTKALLQCVHSIYIPNKVLILANGDPSSFLSRQLPFLSTLRRLEDRATAYVCENQACSMPITEPCELRKLLHQ</sequence>
<dbReference type="PROSITE" id="PS50942">
    <property type="entry name" value="ENTH"/>
    <property type="match status" value="1"/>
</dbReference>
<dbReference type="Pfam" id="PF01417">
    <property type="entry name" value="ENTH"/>
    <property type="match status" value="1"/>
</dbReference>
<dbReference type="SUPFAM" id="SSF52833">
    <property type="entry name" value="Thioredoxin-like"/>
    <property type="match status" value="1"/>
</dbReference>
<dbReference type="FunFam" id="1.25.40.90:FF:000002">
    <property type="entry name" value="epsin-2 isoform X1"/>
    <property type="match status" value="1"/>
</dbReference>
<dbReference type="PANTHER" id="PTHR42899:SF1">
    <property type="entry name" value="SPERMATOGENESIS-ASSOCIATED PROTEIN 20"/>
    <property type="match status" value="1"/>
</dbReference>
<dbReference type="InterPro" id="IPR024705">
    <property type="entry name" value="Ssp411"/>
</dbReference>
<dbReference type="InterPro" id="IPR036249">
    <property type="entry name" value="Thioredoxin-like_sf"/>
</dbReference>
<dbReference type="SUPFAM" id="SSF48464">
    <property type="entry name" value="ENTH/VHS domain"/>
    <property type="match status" value="1"/>
</dbReference>
<dbReference type="InterPro" id="IPR003903">
    <property type="entry name" value="UIM_dom"/>
</dbReference>
<feature type="compositionally biased region" description="Low complexity" evidence="7">
    <location>
        <begin position="179"/>
        <end position="198"/>
    </location>
</feature>
<feature type="region of interest" description="Disordered" evidence="7">
    <location>
        <begin position="270"/>
        <end position="491"/>
    </location>
</feature>
<evidence type="ECO:0000259" key="8">
    <source>
        <dbReference type="PROSITE" id="PS50942"/>
    </source>
</evidence>
<dbReference type="SMART" id="SM00726">
    <property type="entry name" value="UIM"/>
    <property type="match status" value="2"/>
</dbReference>
<protein>
    <submittedName>
        <fullName evidence="9">Spermatogenesis-associated protein 20</fullName>
    </submittedName>
</protein>
<dbReference type="SUPFAM" id="SSF48208">
    <property type="entry name" value="Six-hairpin glycosidases"/>
    <property type="match status" value="1"/>
</dbReference>
<keyword evidence="5" id="KW-0677">Repeat</keyword>
<dbReference type="InterPro" id="IPR013809">
    <property type="entry name" value="ENTH"/>
</dbReference>